<proteinExistence type="inferred from homology"/>
<dbReference type="SUPFAM" id="SSF52499">
    <property type="entry name" value="Isochorismatase-like hydrolases"/>
    <property type="match status" value="1"/>
</dbReference>
<dbReference type="Pfam" id="PF00857">
    <property type="entry name" value="Isochorismatase"/>
    <property type="match status" value="1"/>
</dbReference>
<dbReference type="InterPro" id="IPR050993">
    <property type="entry name" value="Isochorismatase_domain"/>
</dbReference>
<dbReference type="Gene3D" id="3.40.50.850">
    <property type="entry name" value="Isochorismatase-like"/>
    <property type="match status" value="1"/>
</dbReference>
<organism evidence="4 5">
    <name type="scientific">Porcisia hertigi</name>
    <dbReference type="NCBI Taxonomy" id="2761500"/>
    <lineage>
        <taxon>Eukaryota</taxon>
        <taxon>Discoba</taxon>
        <taxon>Euglenozoa</taxon>
        <taxon>Kinetoplastea</taxon>
        <taxon>Metakinetoplastina</taxon>
        <taxon>Trypanosomatida</taxon>
        <taxon>Trypanosomatidae</taxon>
        <taxon>Leishmaniinae</taxon>
        <taxon>Porcisia</taxon>
    </lineage>
</organism>
<dbReference type="PANTHER" id="PTHR14119:SF3">
    <property type="entry name" value="ISOCHORISMATASE DOMAIN-CONTAINING PROTEIN 2"/>
    <property type="match status" value="1"/>
</dbReference>
<name>A0A836LFT4_9TRYP</name>
<evidence type="ECO:0000313" key="4">
    <source>
        <dbReference type="EMBL" id="KAG5498518.1"/>
    </source>
</evidence>
<reference evidence="4 5" key="1">
    <citation type="submission" date="2021-02" db="EMBL/GenBank/DDBJ databases">
        <title>Porcisia hertigi Genome sequencing and assembly.</title>
        <authorList>
            <person name="Almutairi H."/>
            <person name="Gatherer D."/>
        </authorList>
    </citation>
    <scope>NUCLEOTIDE SEQUENCE [LARGE SCALE GENOMIC DNA]</scope>
    <source>
        <strain evidence="4 5">C119</strain>
    </source>
</reference>
<gene>
    <name evidence="4" type="ORF">JKF63_02804</name>
</gene>
<feature type="domain" description="Isochorismatase-like" evidence="3">
    <location>
        <begin position="112"/>
        <end position="172"/>
    </location>
</feature>
<keyword evidence="5" id="KW-1185">Reference proteome</keyword>
<dbReference type="InterPro" id="IPR036380">
    <property type="entry name" value="Isochorismatase-like_sf"/>
</dbReference>
<dbReference type="PANTHER" id="PTHR14119">
    <property type="entry name" value="HYDROLASE"/>
    <property type="match status" value="1"/>
</dbReference>
<evidence type="ECO:0000256" key="2">
    <source>
        <dbReference type="SAM" id="MobiDB-lite"/>
    </source>
</evidence>
<comment type="similarity">
    <text evidence="1">Belongs to the isochorismatase family.</text>
</comment>
<dbReference type="OrthoDB" id="269496at2759"/>
<accession>A0A836LFT4</accession>
<dbReference type="Proteomes" id="UP000674318">
    <property type="component" value="Unassembled WGS sequence"/>
</dbReference>
<protein>
    <recommendedName>
        <fullName evidence="3">Isochorismatase-like domain-containing protein</fullName>
    </recommendedName>
</protein>
<dbReference type="GeneID" id="94288905"/>
<evidence type="ECO:0000256" key="1">
    <source>
        <dbReference type="ARBA" id="ARBA00006336"/>
    </source>
</evidence>
<sequence>MLSEHSRLVNKFDTCRTAFVMFCLQENIKWSIVNSHDAVHVGNAMAAVHKLIGPERSVFVAMGLHPGGVGDAYDGLQLPENVVYEENVQQSPLAPQVRPYLFGNVERGIPPVEQAIIWGHETHGCILQVADELLTHGVRVAVLVDGCASRSKRMHDTAVLQMSHWDGLMLTTASSAVMQLTRSDARFVKPIIQILKRFAADWETTRPPPDVLDQGRPGGDGDLANPAKDSKAARFASASAAAVTAVGSTPTIYSVTSKVDH</sequence>
<dbReference type="AlphaFoldDB" id="A0A836LFT4"/>
<comment type="caution">
    <text evidence="4">The sequence shown here is derived from an EMBL/GenBank/DDBJ whole genome shotgun (WGS) entry which is preliminary data.</text>
</comment>
<dbReference type="EMBL" id="JAFJZO010000030">
    <property type="protein sequence ID" value="KAG5498518.1"/>
    <property type="molecule type" value="Genomic_DNA"/>
</dbReference>
<feature type="region of interest" description="Disordered" evidence="2">
    <location>
        <begin position="205"/>
        <end position="228"/>
    </location>
</feature>
<dbReference type="KEGG" id="phet:94288905"/>
<evidence type="ECO:0000313" key="5">
    <source>
        <dbReference type="Proteomes" id="UP000674318"/>
    </source>
</evidence>
<evidence type="ECO:0000259" key="3">
    <source>
        <dbReference type="Pfam" id="PF00857"/>
    </source>
</evidence>
<dbReference type="InterPro" id="IPR000868">
    <property type="entry name" value="Isochorismatase-like_dom"/>
</dbReference>
<dbReference type="RefSeq" id="XP_067755272.1">
    <property type="nucleotide sequence ID" value="XM_067898828.1"/>
</dbReference>